<evidence type="ECO:0000256" key="7">
    <source>
        <dbReference type="SAM" id="MobiDB-lite"/>
    </source>
</evidence>
<protein>
    <submittedName>
        <fullName evidence="8">Flavin-containing monooxygenase</fullName>
        <ecNumber evidence="8">1.14.13.-</ecNumber>
    </submittedName>
</protein>
<evidence type="ECO:0000256" key="3">
    <source>
        <dbReference type="ARBA" id="ARBA00022630"/>
    </source>
</evidence>
<dbReference type="InterPro" id="IPR020946">
    <property type="entry name" value="Flavin_mOase-like"/>
</dbReference>
<evidence type="ECO:0000256" key="6">
    <source>
        <dbReference type="ARBA" id="ARBA00023002"/>
    </source>
</evidence>
<keyword evidence="9" id="KW-1185">Reference proteome</keyword>
<dbReference type="PIRSF" id="PIRSF000332">
    <property type="entry name" value="FMO"/>
    <property type="match status" value="1"/>
</dbReference>
<keyword evidence="3" id="KW-0285">Flavoprotein</keyword>
<dbReference type="Gene3D" id="3.50.50.60">
    <property type="entry name" value="FAD/NAD(P)-binding domain"/>
    <property type="match status" value="1"/>
</dbReference>
<comment type="caution">
    <text evidence="8">The sequence shown here is derived from an EMBL/GenBank/DDBJ whole genome shotgun (WGS) entry which is preliminary data.</text>
</comment>
<keyword evidence="8" id="KW-0503">Monooxygenase</keyword>
<evidence type="ECO:0000313" key="8">
    <source>
        <dbReference type="EMBL" id="MFB9645759.1"/>
    </source>
</evidence>
<dbReference type="PRINTS" id="PR00370">
    <property type="entry name" value="FMOXYGENASE"/>
</dbReference>
<proteinExistence type="inferred from homology"/>
<dbReference type="Pfam" id="PF00743">
    <property type="entry name" value="FMO-like"/>
    <property type="match status" value="1"/>
</dbReference>
<organism evidence="8 9">
    <name type="scientific">Microbacterium terregens</name>
    <dbReference type="NCBI Taxonomy" id="69363"/>
    <lineage>
        <taxon>Bacteria</taxon>
        <taxon>Bacillati</taxon>
        <taxon>Actinomycetota</taxon>
        <taxon>Actinomycetes</taxon>
        <taxon>Micrococcales</taxon>
        <taxon>Microbacteriaceae</taxon>
        <taxon>Microbacterium</taxon>
    </lineage>
</organism>
<evidence type="ECO:0000256" key="4">
    <source>
        <dbReference type="ARBA" id="ARBA00022827"/>
    </source>
</evidence>
<dbReference type="SUPFAM" id="SSF51905">
    <property type="entry name" value="FAD/NAD(P)-binding domain"/>
    <property type="match status" value="2"/>
</dbReference>
<dbReference type="GO" id="GO:0004497">
    <property type="term" value="F:monooxygenase activity"/>
    <property type="evidence" value="ECO:0007669"/>
    <property type="project" value="UniProtKB-KW"/>
</dbReference>
<accession>A0ABV5T394</accession>
<evidence type="ECO:0000256" key="1">
    <source>
        <dbReference type="ARBA" id="ARBA00009183"/>
    </source>
</evidence>
<feature type="region of interest" description="Disordered" evidence="7">
    <location>
        <begin position="434"/>
        <end position="460"/>
    </location>
</feature>
<dbReference type="EMBL" id="JBHMBE010000003">
    <property type="protein sequence ID" value="MFB9645759.1"/>
    <property type="molecule type" value="Genomic_DNA"/>
</dbReference>
<gene>
    <name evidence="8" type="ORF">ACFFPJ_08100</name>
</gene>
<dbReference type="PANTHER" id="PTHR23023">
    <property type="entry name" value="DIMETHYLANILINE MONOOXYGENASE"/>
    <property type="match status" value="1"/>
</dbReference>
<name>A0ABV5T394_9MICO</name>
<dbReference type="InterPro" id="IPR000960">
    <property type="entry name" value="Flavin_mOase"/>
</dbReference>
<sequence length="460" mass="50990">MQELRYAVIGAGPSGLAAARALAKAGIDFDGFEASHGVGGLWDIENPRSTMYQSAHLISSRTTTEFTEFPMDSTADYPGHRSLLRYFRDFADRFGLTGRFRFDTRVTSLEKDENGWMLRAEGPAESIAQRYDGVILANGTLAEPNVPSFRGEFSGELLHTSAYKDAGRLSGKRVLIIGAGNSGCDIAVDAVHHAASVDMSVRRGYYFVPRYLFGRPSDTLNQGRPLPARIKQFVDTRVLRAFTGDPVRFGFPRPDYKLYESHPIVNTMILNHLGQGDLSVRPDIDRFDGATVHFRDGTSGEYDLVLLATGYTLDYPFVDRAELNWRGSAPDLFLHVFPPSFNGLYVMGMIEASGIGWQGRYEQAELIAEYLAAVAQHPDGAADFRRRVAEEPWPDLTGGYRYLALARMAYYVNKDAYRRAVRSARSFLRGGAAAQAPGRESRLGRRPASALGRSRKRTSA</sequence>
<evidence type="ECO:0000256" key="5">
    <source>
        <dbReference type="ARBA" id="ARBA00022857"/>
    </source>
</evidence>
<reference evidence="8 9" key="1">
    <citation type="submission" date="2024-09" db="EMBL/GenBank/DDBJ databases">
        <authorList>
            <person name="Sun Q."/>
            <person name="Mori K."/>
        </authorList>
    </citation>
    <scope>NUCLEOTIDE SEQUENCE [LARGE SCALE GENOMIC DNA]</scope>
    <source>
        <strain evidence="8 9">JCM 1342</strain>
    </source>
</reference>
<keyword evidence="4" id="KW-0274">FAD</keyword>
<evidence type="ECO:0000256" key="2">
    <source>
        <dbReference type="ARBA" id="ARBA00010139"/>
    </source>
</evidence>
<keyword evidence="5" id="KW-0521">NADP</keyword>
<dbReference type="InterPro" id="IPR050346">
    <property type="entry name" value="FMO-like"/>
</dbReference>
<comment type="similarity">
    <text evidence="2">Belongs to the FAD-binding monooxygenase family.</text>
</comment>
<dbReference type="RefSeq" id="WP_344712255.1">
    <property type="nucleotide sequence ID" value="NZ_BAAAWH010000001.1"/>
</dbReference>
<keyword evidence="6 8" id="KW-0560">Oxidoreductase</keyword>
<dbReference type="Proteomes" id="UP001589611">
    <property type="component" value="Unassembled WGS sequence"/>
</dbReference>
<dbReference type="EC" id="1.14.13.-" evidence="8"/>
<dbReference type="InterPro" id="IPR036188">
    <property type="entry name" value="FAD/NAD-bd_sf"/>
</dbReference>
<evidence type="ECO:0000313" key="9">
    <source>
        <dbReference type="Proteomes" id="UP001589611"/>
    </source>
</evidence>
<comment type="similarity">
    <text evidence="1">Belongs to the FMO family.</text>
</comment>